<gene>
    <name evidence="1" type="ORF">VK70_17775</name>
</gene>
<protein>
    <submittedName>
        <fullName evidence="1">Uncharacterized protein</fullName>
    </submittedName>
</protein>
<dbReference type="RefSeq" id="WP_025693884.1">
    <property type="nucleotide sequence ID" value="NZ_ASQQ01000038.1"/>
</dbReference>
<accession>A0A0F7CJH6</accession>
<evidence type="ECO:0000313" key="1">
    <source>
        <dbReference type="EMBL" id="AKG36181.1"/>
    </source>
</evidence>
<dbReference type="PATRIC" id="fig|1333534.5.peg.3917"/>
<dbReference type="Proteomes" id="UP000034189">
    <property type="component" value="Chromosome"/>
</dbReference>
<proteinExistence type="predicted"/>
<dbReference type="HOGENOM" id="CLU_1946650_0_0_9"/>
<reference evidence="1 2" key="1">
    <citation type="submission" date="2015-03" db="EMBL/GenBank/DDBJ databases">
        <authorList>
            <person name="Abdul Halim M."/>
        </authorList>
    </citation>
    <scope>NUCLEOTIDE SEQUENCE [LARGE SCALE GENOMIC DNA]</scope>
    <source>
        <strain evidence="1 2">ATCC 35681</strain>
    </source>
</reference>
<sequence>MRIKPNYKDMGLSTCMGQHLRKEVERQLIKDLNNYNSYLDDLRFDWSESCIEGKCLKYLDGLVENFSGIMIFNKEDRLVADGWMDFIYLKEKDRFVVYWDFLDIYIDGKEFNVKTNSGVPEHINDLSEE</sequence>
<name>A0A0F7CJH6_PAEDU</name>
<reference evidence="1 2" key="2">
    <citation type="journal article" date="2016" name="Genome Announc.">
        <title>Genome Sequence of a Gram-Positive Diazotroph, Paenibacillus durus Type Strain ATCC 35681.</title>
        <authorList>
            <person name="Halim M.A."/>
            <person name="Rahman A.Y."/>
            <person name="Sim K.S."/>
            <person name="Yam H.C."/>
            <person name="Rahim A.A."/>
            <person name="Ghazali A.H."/>
            <person name="Najimudin N."/>
        </authorList>
    </citation>
    <scope>NUCLEOTIDE SEQUENCE [LARGE SCALE GENOMIC DNA]</scope>
    <source>
        <strain evidence="1 2">ATCC 35681</strain>
    </source>
</reference>
<dbReference type="EMBL" id="CP011114">
    <property type="protein sequence ID" value="AKG36181.1"/>
    <property type="molecule type" value="Genomic_DNA"/>
</dbReference>
<dbReference type="AlphaFoldDB" id="A0A0F7CJH6"/>
<organism evidence="1 2">
    <name type="scientific">Paenibacillus durus ATCC 35681</name>
    <dbReference type="NCBI Taxonomy" id="1333534"/>
    <lineage>
        <taxon>Bacteria</taxon>
        <taxon>Bacillati</taxon>
        <taxon>Bacillota</taxon>
        <taxon>Bacilli</taxon>
        <taxon>Bacillales</taxon>
        <taxon>Paenibacillaceae</taxon>
        <taxon>Paenibacillus</taxon>
    </lineage>
</organism>
<dbReference type="OrthoDB" id="883339at2"/>
<evidence type="ECO:0000313" key="2">
    <source>
        <dbReference type="Proteomes" id="UP000034189"/>
    </source>
</evidence>